<feature type="domain" description="GPI inositol-deacylase PGAP1-like alpha/beta" evidence="3">
    <location>
        <begin position="164"/>
        <end position="423"/>
    </location>
</feature>
<keyword evidence="1" id="KW-0378">Hydrolase</keyword>
<dbReference type="InterPro" id="IPR012908">
    <property type="entry name" value="PGAP1-ab_dom-like"/>
</dbReference>
<feature type="region of interest" description="Disordered" evidence="2">
    <location>
        <begin position="578"/>
        <end position="598"/>
    </location>
</feature>
<sequence length="1184" mass="132067">MPTFRGKVRVGVLIVVVVGICLAALYGLLKPISNGCVMTYMYPTYIPITSSESVTPVKYGLYLYHEGWKKIDYREHLKKLSGVPVLFIPGNGGSYKQARFYIVDAIMLRFFKLLEIATNVVGVIAMQFVLRSQKHWCSGCVIACRQKYASLASYFQSLGVACLLDKVRSLAAESDRAYQNGPLEHSFYREASQIPEEGDGDISFSNFQLPNQYTRRLDWFAVDLEGEHSAMDGAILEEHTEYVVYAIHKVLDQYKVSYDARTKEGAANSGSLPKSVILVGHSMGGFVARAAVIHPHLRKSVVQTVLTLSTPHQSPPVALQPSLGHYFARVNSEWREGYEVQTTNTGKFVSSPVLSDVVVVSISGAYNDYQVRSKLASLDNIVPPTHGFMISSTAMKNVWLSMEHQAIMWCNQLVVQVSHTLLSLIDARTGQPLSDSQKRLEVLARMLHSGISHNFNQMMPLPSSKQSTNNPVQNTKDGSASQMPRSVTCPHNIHWNDGGLDRDLYIQINEVTVLAMDGRRRWLDIQKLGSNGKSHFVLVTNLEPCSGIRLHLWPVKGKSTSSLPLNDKVVEVTSKMMHIPSGPAPRQPEPGSQTEQPPPSAVFWLGPEDMHGFRFLTISVAPRPTVSGRPPPAASMAVGQFFNPEEGNKDIYPWFMLQSTYSQKELLLEESHPLAVKLSFSISLGLLPVTLFMNTVSCGIRNSGLPEEEAGDLESSRLCKLRCFPPVALAWDDISGLYIYPNLNSETIFVDSSPAQWSSTQQSDKTIVLLLVDPHCSYKSSISISVSAAASRLLLLYNSKIVGFSIAVVFFALMQQAYSWDLNLRIPSMLTAVESNLTLMSHFFPLAILPIFFALFLSFFMSQPLPSFASFTSISLICYIVANGLIAILILISHLVFFVAAVTHIFIKARWQMWEQNVRFIFLRRFFNRLSSFFSLKVIRVLRANPVLVTALTAMTLACLVHPSFGLLILLVAHFFCCHNALCSFLTASCRSHEQNNETIDCNSDDYKVSERQKYNFDGSFNRTFPSEDNPNSPDSSKSFGEAQLDLFHHRHGLLVLHLLATLMFAPSVVAWLQRLAMGESLPWLLDSVLCIGVILHGICNSKPEFNSFFLSIPGVPFSNVRLYVVYLIAGYWSYFSGLALSPDRAFYAMAAVGCISFALRMIHRRSGETKEVTYGSRKHSHRH</sequence>
<feature type="transmembrane region" description="Helical" evidence="1">
    <location>
        <begin position="1146"/>
        <end position="1163"/>
    </location>
</feature>
<dbReference type="AlphaFoldDB" id="A0AAV1AUY3"/>
<keyword evidence="1" id="KW-1133">Transmembrane helix</keyword>
<dbReference type="PANTHER" id="PTHR47346:SF1">
    <property type="entry name" value="GPI INOSITOL-DEACYLASE"/>
    <property type="match status" value="1"/>
</dbReference>
<comment type="function">
    <text evidence="1">Involved in inositol deacylation of GPI-anchored proteins which plays important roles in the quality control and ER-associated degradation of GPI-anchored proteins.</text>
</comment>
<feature type="transmembrane region" description="Helical" evidence="1">
    <location>
        <begin position="839"/>
        <end position="861"/>
    </location>
</feature>
<gene>
    <name evidence="4" type="ORF">VFH_V028120</name>
</gene>
<keyword evidence="1" id="KW-0813">Transport</keyword>
<feature type="transmembrane region" description="Helical" evidence="1">
    <location>
        <begin position="1054"/>
        <end position="1075"/>
    </location>
</feature>
<dbReference type="GO" id="GO:0016788">
    <property type="term" value="F:hydrolase activity, acting on ester bonds"/>
    <property type="evidence" value="ECO:0007669"/>
    <property type="project" value="InterPro"/>
</dbReference>
<dbReference type="SUPFAM" id="SSF53474">
    <property type="entry name" value="alpha/beta-Hydrolases"/>
    <property type="match status" value="1"/>
</dbReference>
<keyword evidence="5" id="KW-1185">Reference proteome</keyword>
<comment type="similarity">
    <text evidence="1">Belongs to the GPI inositol-deacylase family.</text>
</comment>
<dbReference type="InterPro" id="IPR029058">
    <property type="entry name" value="AB_hydrolase_fold"/>
</dbReference>
<keyword evidence="1" id="KW-0653">Protein transport</keyword>
<dbReference type="Gene3D" id="3.40.50.1820">
    <property type="entry name" value="alpha/beta hydrolase"/>
    <property type="match status" value="1"/>
</dbReference>
<reference evidence="4 5" key="1">
    <citation type="submission" date="2023-01" db="EMBL/GenBank/DDBJ databases">
        <authorList>
            <person name="Kreplak J."/>
        </authorList>
    </citation>
    <scope>NUCLEOTIDE SEQUENCE [LARGE SCALE GENOMIC DNA]</scope>
</reference>
<protein>
    <recommendedName>
        <fullName evidence="1">GPI inositol-deacylase</fullName>
        <ecNumber evidence="1">3.1.-.-</ecNumber>
    </recommendedName>
</protein>
<feature type="region of interest" description="Disordered" evidence="2">
    <location>
        <begin position="463"/>
        <end position="484"/>
    </location>
</feature>
<keyword evidence="1" id="KW-0256">Endoplasmic reticulum</keyword>
<dbReference type="GO" id="GO:0015031">
    <property type="term" value="P:protein transport"/>
    <property type="evidence" value="ECO:0007669"/>
    <property type="project" value="UniProtKB-KW"/>
</dbReference>
<proteinExistence type="inferred from homology"/>
<organism evidence="4 5">
    <name type="scientific">Vicia faba</name>
    <name type="common">Broad bean</name>
    <name type="synonym">Faba vulgaris</name>
    <dbReference type="NCBI Taxonomy" id="3906"/>
    <lineage>
        <taxon>Eukaryota</taxon>
        <taxon>Viridiplantae</taxon>
        <taxon>Streptophyta</taxon>
        <taxon>Embryophyta</taxon>
        <taxon>Tracheophyta</taxon>
        <taxon>Spermatophyta</taxon>
        <taxon>Magnoliopsida</taxon>
        <taxon>eudicotyledons</taxon>
        <taxon>Gunneridae</taxon>
        <taxon>Pentapetalae</taxon>
        <taxon>rosids</taxon>
        <taxon>fabids</taxon>
        <taxon>Fabales</taxon>
        <taxon>Fabaceae</taxon>
        <taxon>Papilionoideae</taxon>
        <taxon>50 kb inversion clade</taxon>
        <taxon>NPAAA clade</taxon>
        <taxon>Hologalegina</taxon>
        <taxon>IRL clade</taxon>
        <taxon>Fabeae</taxon>
        <taxon>Vicia</taxon>
    </lineage>
</organism>
<dbReference type="EC" id="3.1.-.-" evidence="1"/>
<dbReference type="PANTHER" id="PTHR47346">
    <property type="entry name" value="HYDROLASES, ACTING ON ESTER BOND"/>
    <property type="match status" value="1"/>
</dbReference>
<evidence type="ECO:0000313" key="4">
    <source>
        <dbReference type="EMBL" id="CAI8612302.1"/>
    </source>
</evidence>
<name>A0AAV1AUY3_VICFA</name>
<dbReference type="Proteomes" id="UP001157006">
    <property type="component" value="Chromosome 5"/>
</dbReference>
<keyword evidence="1" id="KW-0812">Transmembrane</keyword>
<dbReference type="Pfam" id="PF07819">
    <property type="entry name" value="PGAP1"/>
    <property type="match status" value="1"/>
</dbReference>
<dbReference type="GO" id="GO:0005789">
    <property type="term" value="C:endoplasmic reticulum membrane"/>
    <property type="evidence" value="ECO:0007669"/>
    <property type="project" value="UniProtKB-SubCell"/>
</dbReference>
<evidence type="ECO:0000256" key="1">
    <source>
        <dbReference type="RuleBase" id="RU365011"/>
    </source>
</evidence>
<feature type="transmembrane region" description="Helical" evidence="1">
    <location>
        <begin position="948"/>
        <end position="976"/>
    </location>
</feature>
<feature type="transmembrane region" description="Helical" evidence="1">
    <location>
        <begin position="1081"/>
        <end position="1100"/>
    </location>
</feature>
<feature type="transmembrane region" description="Helical" evidence="1">
    <location>
        <begin position="801"/>
        <end position="818"/>
    </location>
</feature>
<evidence type="ECO:0000256" key="2">
    <source>
        <dbReference type="SAM" id="MobiDB-lite"/>
    </source>
</evidence>
<feature type="transmembrane region" description="Helical" evidence="1">
    <location>
        <begin position="12"/>
        <end position="29"/>
    </location>
</feature>
<feature type="transmembrane region" description="Helical" evidence="1">
    <location>
        <begin position="873"/>
        <end position="906"/>
    </location>
</feature>
<keyword evidence="1" id="KW-0472">Membrane</keyword>
<accession>A0AAV1AUY3</accession>
<comment type="subcellular location">
    <subcellularLocation>
        <location evidence="1">Endoplasmic reticulum membrane</location>
    </subcellularLocation>
</comment>
<evidence type="ECO:0000259" key="3">
    <source>
        <dbReference type="Pfam" id="PF07819"/>
    </source>
</evidence>
<dbReference type="EMBL" id="OX451740">
    <property type="protein sequence ID" value="CAI8612302.1"/>
    <property type="molecule type" value="Genomic_DNA"/>
</dbReference>
<evidence type="ECO:0000313" key="5">
    <source>
        <dbReference type="Proteomes" id="UP001157006"/>
    </source>
</evidence>